<keyword evidence="9 15" id="KW-1133">Transmembrane helix</keyword>
<keyword evidence="4" id="KW-0479">Metal-binding</keyword>
<dbReference type="GO" id="GO:0005509">
    <property type="term" value="F:calcium ion binding"/>
    <property type="evidence" value="ECO:0007669"/>
    <property type="project" value="UniProtKB-UniRule"/>
</dbReference>
<evidence type="ECO:0000256" key="3">
    <source>
        <dbReference type="ARBA" id="ARBA00022692"/>
    </source>
</evidence>
<evidence type="ECO:0000256" key="8">
    <source>
        <dbReference type="ARBA" id="ARBA00022889"/>
    </source>
</evidence>
<dbReference type="InterPro" id="IPR015919">
    <property type="entry name" value="Cadherin-like_sf"/>
</dbReference>
<dbReference type="Gene3D" id="4.10.900.10">
    <property type="entry name" value="TCF3-CBD (Catenin binding domain)"/>
    <property type="match status" value="1"/>
</dbReference>
<evidence type="ECO:0000256" key="14">
    <source>
        <dbReference type="RuleBase" id="RU004357"/>
    </source>
</evidence>
<reference evidence="18 19" key="1">
    <citation type="journal article" date="2019" name="Genome Biol. Evol.">
        <title>Whole-Genome Sequencing of the Giant Devil Catfish, Bagarius yarrelli.</title>
        <authorList>
            <person name="Jiang W."/>
            <person name="Lv Y."/>
            <person name="Cheng L."/>
            <person name="Yang K."/>
            <person name="Chao B."/>
            <person name="Wang X."/>
            <person name="Li Y."/>
            <person name="Pan X."/>
            <person name="You X."/>
            <person name="Zhang Y."/>
            <person name="Yang J."/>
            <person name="Li J."/>
            <person name="Zhang X."/>
            <person name="Liu S."/>
            <person name="Sun C."/>
            <person name="Yang J."/>
            <person name="Shi Q."/>
        </authorList>
    </citation>
    <scope>NUCLEOTIDE SEQUENCE [LARGE SCALE GENOMIC DNA]</scope>
    <source>
        <strain evidence="18">JWS20170419001</strain>
        <tissue evidence="18">Muscle</tissue>
    </source>
</reference>
<proteinExistence type="predicted"/>
<dbReference type="FunFam" id="2.60.40.60:FF:000092">
    <property type="entry name" value="Protocadherin 8"/>
    <property type="match status" value="1"/>
</dbReference>
<evidence type="ECO:0000256" key="2">
    <source>
        <dbReference type="ARBA" id="ARBA00022475"/>
    </source>
</evidence>
<evidence type="ECO:0000256" key="1">
    <source>
        <dbReference type="ARBA" id="ARBA00004251"/>
    </source>
</evidence>
<keyword evidence="11" id="KW-0325">Glycoprotein</keyword>
<comment type="caution">
    <text evidence="18">The sequence shown here is derived from an EMBL/GenBank/DDBJ whole genome shotgun (WGS) entry which is preliminary data.</text>
</comment>
<evidence type="ECO:0000256" key="10">
    <source>
        <dbReference type="ARBA" id="ARBA00023136"/>
    </source>
</evidence>
<dbReference type="GO" id="GO:0000902">
    <property type="term" value="P:cell morphogenesis"/>
    <property type="evidence" value="ECO:0007669"/>
    <property type="project" value="TreeGrafter"/>
</dbReference>
<feature type="domain" description="Cadherin" evidence="17">
    <location>
        <begin position="259"/>
        <end position="373"/>
    </location>
</feature>
<dbReference type="InterPro" id="IPR020894">
    <property type="entry name" value="Cadherin_CS"/>
</dbReference>
<dbReference type="Pfam" id="PF00028">
    <property type="entry name" value="Cadherin"/>
    <property type="match status" value="4"/>
</dbReference>
<dbReference type="InterPro" id="IPR000233">
    <property type="entry name" value="Cadherin_Y-type_LIR"/>
</dbReference>
<organism evidence="18 19">
    <name type="scientific">Bagarius yarrelli</name>
    <name type="common">Goonch</name>
    <name type="synonym">Bagrus yarrelli</name>
    <dbReference type="NCBI Taxonomy" id="175774"/>
    <lineage>
        <taxon>Eukaryota</taxon>
        <taxon>Metazoa</taxon>
        <taxon>Chordata</taxon>
        <taxon>Craniata</taxon>
        <taxon>Vertebrata</taxon>
        <taxon>Euteleostomi</taxon>
        <taxon>Actinopterygii</taxon>
        <taxon>Neopterygii</taxon>
        <taxon>Teleostei</taxon>
        <taxon>Ostariophysi</taxon>
        <taxon>Siluriformes</taxon>
        <taxon>Sisoridae</taxon>
        <taxon>Sisorinae</taxon>
        <taxon>Bagarius</taxon>
    </lineage>
</organism>
<dbReference type="GO" id="GO:0034332">
    <property type="term" value="P:adherens junction organization"/>
    <property type="evidence" value="ECO:0007669"/>
    <property type="project" value="TreeGrafter"/>
</dbReference>
<dbReference type="FunFam" id="2.60.40.60:FF:000008">
    <property type="entry name" value="Cadherin 24"/>
    <property type="match status" value="1"/>
</dbReference>
<accession>A0A556VU37</accession>
<gene>
    <name evidence="18" type="ORF">Baya_15928</name>
</gene>
<dbReference type="OrthoDB" id="6252479at2759"/>
<evidence type="ECO:0000256" key="16">
    <source>
        <dbReference type="SAM" id="SignalP"/>
    </source>
</evidence>
<evidence type="ECO:0000256" key="4">
    <source>
        <dbReference type="ARBA" id="ARBA00022723"/>
    </source>
</evidence>
<keyword evidence="3 13" id="KW-0812">Transmembrane</keyword>
<feature type="domain" description="Cadherin" evidence="17">
    <location>
        <begin position="150"/>
        <end position="258"/>
    </location>
</feature>
<dbReference type="Pfam" id="PF01049">
    <property type="entry name" value="CADH_Y-type_LIR"/>
    <property type="match status" value="1"/>
</dbReference>
<dbReference type="GO" id="GO:0045296">
    <property type="term" value="F:cadherin binding"/>
    <property type="evidence" value="ECO:0007669"/>
    <property type="project" value="TreeGrafter"/>
</dbReference>
<evidence type="ECO:0000256" key="5">
    <source>
        <dbReference type="ARBA" id="ARBA00022729"/>
    </source>
</evidence>
<keyword evidence="7 12" id="KW-0106">Calcium</keyword>
<dbReference type="PRINTS" id="PR00205">
    <property type="entry name" value="CADHERIN"/>
</dbReference>
<dbReference type="GO" id="GO:0016477">
    <property type="term" value="P:cell migration"/>
    <property type="evidence" value="ECO:0007669"/>
    <property type="project" value="TreeGrafter"/>
</dbReference>
<dbReference type="PANTHER" id="PTHR24027:SF323">
    <property type="entry name" value="CADHERIN-19"/>
    <property type="match status" value="1"/>
</dbReference>
<feature type="transmembrane region" description="Helical" evidence="15">
    <location>
        <begin position="525"/>
        <end position="547"/>
    </location>
</feature>
<feature type="signal peptide" evidence="16">
    <location>
        <begin position="1"/>
        <end position="21"/>
    </location>
</feature>
<keyword evidence="8 13" id="KW-0130">Cell adhesion</keyword>
<dbReference type="InterPro" id="IPR002126">
    <property type="entry name" value="Cadherin-like_dom"/>
</dbReference>
<dbReference type="InterPro" id="IPR039808">
    <property type="entry name" value="Cadherin"/>
</dbReference>
<dbReference type="CDD" id="cd11304">
    <property type="entry name" value="Cadherin_repeat"/>
    <property type="match status" value="4"/>
</dbReference>
<dbReference type="PROSITE" id="PS00232">
    <property type="entry name" value="CADHERIN_1"/>
    <property type="match status" value="1"/>
</dbReference>
<dbReference type="Proteomes" id="UP000319801">
    <property type="component" value="Unassembled WGS sequence"/>
</dbReference>
<dbReference type="InterPro" id="IPR027397">
    <property type="entry name" value="Catenin-bd_sf"/>
</dbReference>
<keyword evidence="5 16" id="KW-0732">Signal</keyword>
<dbReference type="GO" id="GO:0044331">
    <property type="term" value="P:cell-cell adhesion mediated by cadherin"/>
    <property type="evidence" value="ECO:0007669"/>
    <property type="project" value="TreeGrafter"/>
</dbReference>
<evidence type="ECO:0000256" key="9">
    <source>
        <dbReference type="ARBA" id="ARBA00022989"/>
    </source>
</evidence>
<dbReference type="GO" id="GO:0007043">
    <property type="term" value="P:cell-cell junction assembly"/>
    <property type="evidence" value="ECO:0007669"/>
    <property type="project" value="TreeGrafter"/>
</dbReference>
<evidence type="ECO:0000256" key="13">
    <source>
        <dbReference type="RuleBase" id="RU003318"/>
    </source>
</evidence>
<dbReference type="GO" id="GO:0008013">
    <property type="term" value="F:beta-catenin binding"/>
    <property type="evidence" value="ECO:0007669"/>
    <property type="project" value="TreeGrafter"/>
</dbReference>
<dbReference type="GO" id="GO:0002009">
    <property type="term" value="P:morphogenesis of an epithelium"/>
    <property type="evidence" value="ECO:0007669"/>
    <property type="project" value="UniProtKB-ARBA"/>
</dbReference>
<dbReference type="FunFam" id="2.60.40.60:FF:000012">
    <property type="entry name" value="Cadherin 24"/>
    <property type="match status" value="1"/>
</dbReference>
<dbReference type="SMART" id="SM00112">
    <property type="entry name" value="CA"/>
    <property type="match status" value="4"/>
</dbReference>
<dbReference type="GO" id="GO:0016342">
    <property type="term" value="C:catenin complex"/>
    <property type="evidence" value="ECO:0007669"/>
    <property type="project" value="TreeGrafter"/>
</dbReference>
<comment type="function">
    <text evidence="14">Cadherins are calcium-dependent cell adhesion proteins.</text>
</comment>
<dbReference type="GO" id="GO:0016339">
    <property type="term" value="P:calcium-dependent cell-cell adhesion via plasma membrane cell adhesion molecules"/>
    <property type="evidence" value="ECO:0007669"/>
    <property type="project" value="TreeGrafter"/>
</dbReference>
<evidence type="ECO:0000313" key="19">
    <source>
        <dbReference type="Proteomes" id="UP000319801"/>
    </source>
</evidence>
<evidence type="ECO:0000256" key="6">
    <source>
        <dbReference type="ARBA" id="ARBA00022737"/>
    </source>
</evidence>
<dbReference type="Gene3D" id="2.60.40.60">
    <property type="entry name" value="Cadherins"/>
    <property type="match status" value="5"/>
</dbReference>
<dbReference type="FunFam" id="2.60.40.60:FF:000009">
    <property type="entry name" value="Cadherin 24"/>
    <property type="match status" value="1"/>
</dbReference>
<keyword evidence="10 15" id="KW-0472">Membrane</keyword>
<evidence type="ECO:0000256" key="11">
    <source>
        <dbReference type="ARBA" id="ARBA00023180"/>
    </source>
</evidence>
<evidence type="ECO:0000256" key="7">
    <source>
        <dbReference type="ARBA" id="ARBA00022837"/>
    </source>
</evidence>
<dbReference type="EMBL" id="VCAZ01000250">
    <property type="protein sequence ID" value="TTN99757.1"/>
    <property type="molecule type" value="Genomic_DNA"/>
</dbReference>
<dbReference type="GO" id="GO:0007156">
    <property type="term" value="P:homophilic cell adhesion via plasma membrane adhesion molecules"/>
    <property type="evidence" value="ECO:0007669"/>
    <property type="project" value="InterPro"/>
</dbReference>
<dbReference type="PANTHER" id="PTHR24027">
    <property type="entry name" value="CADHERIN-23"/>
    <property type="match status" value="1"/>
</dbReference>
<comment type="subcellular location">
    <subcellularLocation>
        <location evidence="1 13">Cell membrane</location>
        <topology evidence="1 13">Single-pass type I membrane protein</topology>
    </subcellularLocation>
</comment>
<protein>
    <submittedName>
        <fullName evidence="18">Cadherin-7</fullName>
    </submittedName>
</protein>
<evidence type="ECO:0000256" key="12">
    <source>
        <dbReference type="PROSITE-ProRule" id="PRU00043"/>
    </source>
</evidence>
<name>A0A556VU37_BAGYA</name>
<keyword evidence="6" id="KW-0677">Repeat</keyword>
<feature type="domain" description="Cadherin" evidence="17">
    <location>
        <begin position="374"/>
        <end position="510"/>
    </location>
</feature>
<evidence type="ECO:0000259" key="17">
    <source>
        <dbReference type="PROSITE" id="PS50268"/>
    </source>
</evidence>
<evidence type="ECO:0000256" key="15">
    <source>
        <dbReference type="SAM" id="Phobius"/>
    </source>
</evidence>
<sequence length="677" mass="75923">MSSCSVFTLIIMIFISGLVEGELRLSKQGLNDNQFPQELRGFRVKRGWIWNQLSVVEEDSTQKIIGQLKSTYDTGNFISYIMTGEGAEEIFKIDKFTGEIHICKSLDREEKAFYVLHAEAIDLRSGQPVEPESEFIITVQDINDNAPYFINEPYTSSIPEMSPMGTSVIQVTAIDADDPMFDNNAKLIYSILQGEPYFSVEPKTGIIVISWPNIDREASETYFVVIQVKDMLGAAGCYSATTTVLITLTDVNDNGPIFQHNLYTFAILESAPVGTEVGRVMAEDADVGMNARMNYTIDDLEESATFRLQTDPRTGEGIVILARPLDYESKKRFMIAIEAFNSFVDTRFLSINEFRDRTMLKMLVMDVDEPPIFSKPCYEWKVLENARIGTLIGTVYARDEDADNNPIRYSIYNNTKIMNVFKIDAKNGTVFLVKPLDRETAAWQNITLIAKEADNTADILTRRSTFTRQDRILYHLPVIITDSGSPALSGTVTFTITVCVCQSGGHCPSSGMKALILSMGSNMQALLGLLIYIITVIVLALLIVAVWRYRTIQQRKPVIKDFNTADCSMKIIHYDESNRIPDAPNQLVLLRAHPQRCKNTFCKEQVEASVCLSSCHSQLIGPENEVFQQFMLNRLSEADQDPCVPPYDSLHSYVFEGTGSPAGSLTSIESSDFDLYL</sequence>
<dbReference type="SUPFAM" id="SSF49313">
    <property type="entry name" value="Cadherin-like"/>
    <property type="match status" value="5"/>
</dbReference>
<keyword evidence="2" id="KW-1003">Cell membrane</keyword>
<keyword evidence="19" id="KW-1185">Reference proteome</keyword>
<dbReference type="AlphaFoldDB" id="A0A556VU37"/>
<evidence type="ECO:0000313" key="18">
    <source>
        <dbReference type="EMBL" id="TTN99757.1"/>
    </source>
</evidence>
<dbReference type="GO" id="GO:0005912">
    <property type="term" value="C:adherens junction"/>
    <property type="evidence" value="ECO:0007669"/>
    <property type="project" value="TreeGrafter"/>
</dbReference>
<feature type="chain" id="PRO_5022159211" evidence="16">
    <location>
        <begin position="22"/>
        <end position="677"/>
    </location>
</feature>
<feature type="domain" description="Cadherin" evidence="17">
    <location>
        <begin position="49"/>
        <end position="149"/>
    </location>
</feature>
<dbReference type="PROSITE" id="PS50268">
    <property type="entry name" value="CADHERIN_2"/>
    <property type="match status" value="4"/>
</dbReference>